<proteinExistence type="predicted"/>
<dbReference type="EMBL" id="JBHSBV010000012">
    <property type="protein sequence ID" value="MFC4203368.1"/>
    <property type="molecule type" value="Genomic_DNA"/>
</dbReference>
<evidence type="ECO:0000313" key="2">
    <source>
        <dbReference type="EMBL" id="MFC4203368.1"/>
    </source>
</evidence>
<organism evidence="2 3">
    <name type="scientific">Candidimonas humi</name>
    <dbReference type="NCBI Taxonomy" id="683355"/>
    <lineage>
        <taxon>Bacteria</taxon>
        <taxon>Pseudomonadati</taxon>
        <taxon>Pseudomonadota</taxon>
        <taxon>Betaproteobacteria</taxon>
        <taxon>Burkholderiales</taxon>
        <taxon>Alcaligenaceae</taxon>
        <taxon>Candidimonas</taxon>
    </lineage>
</organism>
<reference evidence="3" key="1">
    <citation type="journal article" date="2019" name="Int. J. Syst. Evol. Microbiol.">
        <title>The Global Catalogue of Microorganisms (GCM) 10K type strain sequencing project: providing services to taxonomists for standard genome sequencing and annotation.</title>
        <authorList>
            <consortium name="The Broad Institute Genomics Platform"/>
            <consortium name="The Broad Institute Genome Sequencing Center for Infectious Disease"/>
            <person name="Wu L."/>
            <person name="Ma J."/>
        </authorList>
    </citation>
    <scope>NUCLEOTIDE SEQUENCE [LARGE SCALE GENOMIC DNA]</scope>
    <source>
        <strain evidence="3">LMG 24813</strain>
    </source>
</reference>
<protein>
    <submittedName>
        <fullName evidence="2">DUF4136 domain-containing protein</fullName>
    </submittedName>
</protein>
<accession>A0ABV8P5E8</accession>
<dbReference type="RefSeq" id="WP_217966524.1">
    <property type="nucleotide sequence ID" value="NZ_JAHTBN010000015.1"/>
</dbReference>
<name>A0ABV8P5E8_9BURK</name>
<dbReference type="Proteomes" id="UP001595848">
    <property type="component" value="Unassembled WGS sequence"/>
</dbReference>
<dbReference type="InterPro" id="IPR025411">
    <property type="entry name" value="DUF4136"/>
</dbReference>
<sequence length="211" mass="22788">MLNLLESIAALKTTGRRAVLVLGALLLSGCVSTIPARVTSYQRWPGNVQGQTYRIVPDAAQRNNLQYESFADMLRAAIGPTGLVEAHGSRARFDVGFTYSSAPVQAWVQRVAPAPYYYAPGWGGYYGPWGPGYYGGPAVVNVPVPAFRNTLTVTIKDADNHGAEVYRSSAVSVSGGNDLQMLMPYLARAVFDGFPGNNGEVRDINYPMGDY</sequence>
<keyword evidence="3" id="KW-1185">Reference proteome</keyword>
<comment type="caution">
    <text evidence="2">The sequence shown here is derived from an EMBL/GenBank/DDBJ whole genome shotgun (WGS) entry which is preliminary data.</text>
</comment>
<evidence type="ECO:0000259" key="1">
    <source>
        <dbReference type="Pfam" id="PF13590"/>
    </source>
</evidence>
<evidence type="ECO:0000313" key="3">
    <source>
        <dbReference type="Proteomes" id="UP001595848"/>
    </source>
</evidence>
<dbReference type="Pfam" id="PF13590">
    <property type="entry name" value="DUF4136"/>
    <property type="match status" value="1"/>
</dbReference>
<feature type="domain" description="DUF4136" evidence="1">
    <location>
        <begin position="38"/>
        <end position="196"/>
    </location>
</feature>
<gene>
    <name evidence="2" type="ORF">ACFOY1_20640</name>
</gene>